<dbReference type="Proteomes" id="UP000007799">
    <property type="component" value="Unassembled WGS sequence"/>
</dbReference>
<proteinExistence type="predicted"/>
<organism evidence="2">
    <name type="scientific">Salpingoeca rosetta (strain ATCC 50818 / BSB-021)</name>
    <dbReference type="NCBI Taxonomy" id="946362"/>
    <lineage>
        <taxon>Eukaryota</taxon>
        <taxon>Choanoflagellata</taxon>
        <taxon>Craspedida</taxon>
        <taxon>Salpingoecidae</taxon>
        <taxon>Salpingoeca</taxon>
    </lineage>
</organism>
<reference evidence="1" key="1">
    <citation type="submission" date="2009-08" db="EMBL/GenBank/DDBJ databases">
        <title>Annotation of Salpingoeca rosetta.</title>
        <authorList>
            <consortium name="The Broad Institute Genome Sequencing Platform"/>
            <person name="Russ C."/>
            <person name="Cuomo C."/>
            <person name="Burger G."/>
            <person name="Gray M.W."/>
            <person name="Holland P.W.H."/>
            <person name="King N."/>
            <person name="Lang F.B.F."/>
            <person name="Roger A.J."/>
            <person name="Ruiz-Trillo I."/>
            <person name="Young S.K."/>
            <person name="Zeng Q."/>
            <person name="Gargeya S."/>
            <person name="Alvarado L."/>
            <person name="Berlin A."/>
            <person name="Chapman S.B."/>
            <person name="Chen Z."/>
            <person name="Freedman E."/>
            <person name="Gellesch M."/>
            <person name="Goldberg J."/>
            <person name="Griggs A."/>
            <person name="Gujja S."/>
            <person name="Heilman E."/>
            <person name="Heiman D."/>
            <person name="Howarth C."/>
            <person name="Mehta T."/>
            <person name="Neiman D."/>
            <person name="Pearson M."/>
            <person name="Roberts A."/>
            <person name="Saif S."/>
            <person name="Shea T."/>
            <person name="Shenoy N."/>
            <person name="Sisk P."/>
            <person name="Stolte C."/>
            <person name="Sykes S."/>
            <person name="White J."/>
            <person name="Yandava C."/>
            <person name="Haas B."/>
            <person name="Nusbaum C."/>
            <person name="Birren B."/>
        </authorList>
    </citation>
    <scope>NUCLEOTIDE SEQUENCE [LARGE SCALE GENOMIC DNA]</scope>
    <source>
        <strain evidence="1">ATCC 50818</strain>
    </source>
</reference>
<evidence type="ECO:0000313" key="2">
    <source>
        <dbReference type="Proteomes" id="UP000007799"/>
    </source>
</evidence>
<protein>
    <submittedName>
        <fullName evidence="1">Uncharacterized protein</fullName>
    </submittedName>
</protein>
<dbReference type="InParanoid" id="F2US47"/>
<keyword evidence="2" id="KW-1185">Reference proteome</keyword>
<dbReference type="EMBL" id="GL832993">
    <property type="protein sequence ID" value="EGD80452.1"/>
    <property type="molecule type" value="Genomic_DNA"/>
</dbReference>
<dbReference type="KEGG" id="sre:PTSG_11096"/>
<evidence type="ECO:0000313" key="1">
    <source>
        <dbReference type="EMBL" id="EGD80452.1"/>
    </source>
</evidence>
<dbReference type="GeneID" id="16068542"/>
<name>F2US47_SALR5</name>
<accession>F2US47</accession>
<sequence>MHHQVRAECSAVVICNNTNSAIDVAGAGPTSAGSLPRYRLPRHKPPHHILNTTCVYRVEPWGDEGQASAAGHSTTCPATAHDCSSWRWQATASGQQQTCRSGRKPAAAATTISHTSRRRAFGCHHSESSFNTCAHNKIDANGNADGDAIIIIISSSSNNRSSNSGGDISATCTIDTTSSSSSKATQAPHVVAVIHINGTGVCRENTCHACSSFEC</sequence>
<dbReference type="AlphaFoldDB" id="F2US47"/>
<dbReference type="RefSeq" id="XP_004988016.1">
    <property type="nucleotide sequence ID" value="XM_004987959.1"/>
</dbReference>
<gene>
    <name evidence="1" type="ORF">PTSG_11096</name>
</gene>